<feature type="active site" description="Acyl-thioester intermediate" evidence="5">
    <location>
        <position position="175"/>
    </location>
</feature>
<reference evidence="9" key="1">
    <citation type="journal article" date="2019" name="Int. J. Syst. Evol. Microbiol.">
        <title>The Global Catalogue of Microorganisms (GCM) 10K type strain sequencing project: providing services to taxonomists for standard genome sequencing and annotation.</title>
        <authorList>
            <consortium name="The Broad Institute Genomics Platform"/>
            <consortium name="The Broad Institute Genome Sequencing Center for Infectious Disease"/>
            <person name="Wu L."/>
            <person name="Ma J."/>
        </authorList>
    </citation>
    <scope>NUCLEOTIDE SEQUENCE [LARGE SCALE GENOMIC DNA]</scope>
    <source>
        <strain evidence="9">KCTC 33576</strain>
    </source>
</reference>
<keyword evidence="9" id="KW-1185">Reference proteome</keyword>
<dbReference type="InterPro" id="IPR020605">
    <property type="entry name" value="Octanoyltransferase_CS"/>
</dbReference>
<comment type="pathway">
    <text evidence="1 5 6">Protein modification; protein lipoylation via endogenous pathway; protein N(6)-(lipoyl)lysine from octanoyl-[acyl-carrier-protein]: step 1/2.</text>
</comment>
<evidence type="ECO:0000313" key="9">
    <source>
        <dbReference type="Proteomes" id="UP001597391"/>
    </source>
</evidence>
<feature type="binding site" evidence="5">
    <location>
        <begin position="144"/>
        <end position="146"/>
    </location>
    <ligand>
        <name>substrate</name>
    </ligand>
</feature>
<comment type="miscellaneous">
    <text evidence="5">In the reaction, the free carboxyl group of octanoic acid is attached via an amide linkage to the epsilon-amino group of a specific lysine residue of lipoyl domains of lipoate-dependent enzymes.</text>
</comment>
<protein>
    <recommendedName>
        <fullName evidence="5 6">Octanoyltransferase</fullName>
        <ecNumber evidence="5 6">2.3.1.181</ecNumber>
    </recommendedName>
    <alternativeName>
        <fullName evidence="5">Lipoate-protein ligase B</fullName>
    </alternativeName>
    <alternativeName>
        <fullName evidence="5">Lipoyl/octanoyl transferase</fullName>
    </alternativeName>
    <alternativeName>
        <fullName evidence="5">Octanoyl-[acyl-carrier-protein]-protein N-octanoyltransferase</fullName>
    </alternativeName>
</protein>
<dbReference type="PIRSF" id="PIRSF016262">
    <property type="entry name" value="LPLase"/>
    <property type="match status" value="1"/>
</dbReference>
<dbReference type="Proteomes" id="UP001597391">
    <property type="component" value="Unassembled WGS sequence"/>
</dbReference>
<accession>A0ABW5X9X9</accession>
<keyword evidence="5" id="KW-0963">Cytoplasm</keyword>
<dbReference type="HAMAP" id="MF_00013">
    <property type="entry name" value="LipB"/>
    <property type="match status" value="1"/>
</dbReference>
<sequence length="216" mass="23174">MVEMISLGLGTTLTAFGDALDLQRRVHSEVAHGSRPPTLILVEHEPVYTAGRRTRAIEYPQPPLTAVDVDRGGKITWHGPGQLVIYPIVPLPQPLDVIAYVRALEQSVIETCANFGVTAQQVAGRSGVWHQPNPQISSPNKLCAIGVRVAQDTTLHGLALNCNNDLTPFTHITPCGISDAGVTTLSHAAGTTITPTMVSEPLTDRLVVNFKELGIH</sequence>
<dbReference type="NCBIfam" id="NF010925">
    <property type="entry name" value="PRK14345.1"/>
    <property type="match status" value="1"/>
</dbReference>
<keyword evidence="3 5" id="KW-0012">Acyltransferase</keyword>
<keyword evidence="2 5" id="KW-0808">Transferase</keyword>
<comment type="similarity">
    <text evidence="5 6">Belongs to the LipB family.</text>
</comment>
<feature type="binding site" evidence="5">
    <location>
        <begin position="71"/>
        <end position="78"/>
    </location>
    <ligand>
        <name>substrate</name>
    </ligand>
</feature>
<evidence type="ECO:0000256" key="2">
    <source>
        <dbReference type="ARBA" id="ARBA00022679"/>
    </source>
</evidence>
<dbReference type="SUPFAM" id="SSF55681">
    <property type="entry name" value="Class II aaRS and biotin synthetases"/>
    <property type="match status" value="1"/>
</dbReference>
<evidence type="ECO:0000259" key="7">
    <source>
        <dbReference type="PROSITE" id="PS51733"/>
    </source>
</evidence>
<gene>
    <name evidence="5 8" type="primary">lipB</name>
    <name evidence="8" type="ORF">ACFSYH_01555</name>
</gene>
<proteinExistence type="inferred from homology"/>
<dbReference type="InterPro" id="IPR004143">
    <property type="entry name" value="BPL_LPL_catalytic"/>
</dbReference>
<comment type="catalytic activity">
    <reaction evidence="5 6">
        <text>octanoyl-[ACP] + L-lysyl-[protein] = N(6)-octanoyl-L-lysyl-[protein] + holo-[ACP] + H(+)</text>
        <dbReference type="Rhea" id="RHEA:17665"/>
        <dbReference type="Rhea" id="RHEA-COMP:9636"/>
        <dbReference type="Rhea" id="RHEA-COMP:9685"/>
        <dbReference type="Rhea" id="RHEA-COMP:9752"/>
        <dbReference type="Rhea" id="RHEA-COMP:9928"/>
        <dbReference type="ChEBI" id="CHEBI:15378"/>
        <dbReference type="ChEBI" id="CHEBI:29969"/>
        <dbReference type="ChEBI" id="CHEBI:64479"/>
        <dbReference type="ChEBI" id="CHEBI:78463"/>
        <dbReference type="ChEBI" id="CHEBI:78809"/>
        <dbReference type="EC" id="2.3.1.181"/>
    </reaction>
</comment>
<dbReference type="PANTHER" id="PTHR10993:SF7">
    <property type="entry name" value="LIPOYLTRANSFERASE 2, MITOCHONDRIAL-RELATED"/>
    <property type="match status" value="1"/>
</dbReference>
<feature type="domain" description="BPL/LPL catalytic" evidence="7">
    <location>
        <begin position="33"/>
        <end position="214"/>
    </location>
</feature>
<feature type="site" description="Lowers pKa of active site Cys" evidence="5">
    <location>
        <position position="141"/>
    </location>
</feature>
<dbReference type="NCBIfam" id="TIGR00214">
    <property type="entry name" value="lipB"/>
    <property type="match status" value="1"/>
</dbReference>
<comment type="caution">
    <text evidence="8">The sequence shown here is derived from an EMBL/GenBank/DDBJ whole genome shotgun (WGS) entry which is preliminary data.</text>
</comment>
<dbReference type="PROSITE" id="PS01313">
    <property type="entry name" value="LIPB"/>
    <property type="match status" value="1"/>
</dbReference>
<evidence type="ECO:0000256" key="5">
    <source>
        <dbReference type="HAMAP-Rule" id="MF_00013"/>
    </source>
</evidence>
<name>A0ABW5X9X9_9MICO</name>
<dbReference type="EC" id="2.3.1.181" evidence="5 6"/>
<dbReference type="InterPro" id="IPR000544">
    <property type="entry name" value="Octanoyltransferase"/>
</dbReference>
<evidence type="ECO:0000313" key="8">
    <source>
        <dbReference type="EMBL" id="MFD2839255.1"/>
    </source>
</evidence>
<comment type="subcellular location">
    <subcellularLocation>
        <location evidence="5">Cytoplasm</location>
    </subcellularLocation>
</comment>
<dbReference type="Pfam" id="PF21948">
    <property type="entry name" value="LplA-B_cat"/>
    <property type="match status" value="1"/>
</dbReference>
<evidence type="ECO:0000256" key="6">
    <source>
        <dbReference type="PIRNR" id="PIRNR016262"/>
    </source>
</evidence>
<dbReference type="PANTHER" id="PTHR10993">
    <property type="entry name" value="OCTANOYLTRANSFERASE"/>
    <property type="match status" value="1"/>
</dbReference>
<comment type="function">
    <text evidence="4 5 6">Catalyzes the transfer of endogenously produced octanoic acid from octanoyl-acyl-carrier-protein onto the lipoyl domains of lipoate-dependent enzymes. Lipoyl-ACP can also act as a substrate although octanoyl-ACP is likely to be the physiological substrate.</text>
</comment>
<dbReference type="EMBL" id="JBHUOP010000001">
    <property type="protein sequence ID" value="MFD2839255.1"/>
    <property type="molecule type" value="Genomic_DNA"/>
</dbReference>
<feature type="binding site" evidence="5">
    <location>
        <begin position="157"/>
        <end position="159"/>
    </location>
    <ligand>
        <name>substrate</name>
    </ligand>
</feature>
<dbReference type="CDD" id="cd16444">
    <property type="entry name" value="LipB"/>
    <property type="match status" value="1"/>
</dbReference>
<dbReference type="PROSITE" id="PS51733">
    <property type="entry name" value="BPL_LPL_CATALYTIC"/>
    <property type="match status" value="1"/>
</dbReference>
<evidence type="ECO:0000256" key="3">
    <source>
        <dbReference type="ARBA" id="ARBA00023315"/>
    </source>
</evidence>
<dbReference type="Gene3D" id="3.30.930.10">
    <property type="entry name" value="Bira Bifunctional Protein, Domain 2"/>
    <property type="match status" value="1"/>
</dbReference>
<organism evidence="8 9">
    <name type="scientific">Populibacterium corticicola</name>
    <dbReference type="NCBI Taxonomy" id="1812826"/>
    <lineage>
        <taxon>Bacteria</taxon>
        <taxon>Bacillati</taxon>
        <taxon>Actinomycetota</taxon>
        <taxon>Actinomycetes</taxon>
        <taxon>Micrococcales</taxon>
        <taxon>Jonesiaceae</taxon>
        <taxon>Populibacterium</taxon>
    </lineage>
</organism>
<evidence type="ECO:0000256" key="4">
    <source>
        <dbReference type="ARBA" id="ARBA00024732"/>
    </source>
</evidence>
<evidence type="ECO:0000256" key="1">
    <source>
        <dbReference type="ARBA" id="ARBA00004821"/>
    </source>
</evidence>
<dbReference type="GO" id="GO:0033819">
    <property type="term" value="F:lipoyl(octanoyl) transferase activity"/>
    <property type="evidence" value="ECO:0007669"/>
    <property type="project" value="UniProtKB-EC"/>
</dbReference>
<dbReference type="InterPro" id="IPR045864">
    <property type="entry name" value="aa-tRNA-synth_II/BPL/LPL"/>
</dbReference>